<dbReference type="AlphaFoldDB" id="A0A6J6GMI4"/>
<sequence length="98" mass="10736">MLNLDDFIALITSRSQAWVEAGATWKVDRSPDDGRNKHAAWVTIEQSDREGVLIVWDSGEAELEAAGSSVEIFQKHFEGLGTADVALDELAALVIRQP</sequence>
<evidence type="ECO:0000313" key="1">
    <source>
        <dbReference type="EMBL" id="CAB4602501.1"/>
    </source>
</evidence>
<name>A0A6J6GMI4_9ZZZZ</name>
<reference evidence="1" key="1">
    <citation type="submission" date="2020-05" db="EMBL/GenBank/DDBJ databases">
        <authorList>
            <person name="Chiriac C."/>
            <person name="Salcher M."/>
            <person name="Ghai R."/>
            <person name="Kavagutti S V."/>
        </authorList>
    </citation>
    <scope>NUCLEOTIDE SEQUENCE</scope>
</reference>
<organism evidence="1">
    <name type="scientific">freshwater metagenome</name>
    <dbReference type="NCBI Taxonomy" id="449393"/>
    <lineage>
        <taxon>unclassified sequences</taxon>
        <taxon>metagenomes</taxon>
        <taxon>ecological metagenomes</taxon>
    </lineage>
</organism>
<accession>A0A6J6GMI4</accession>
<proteinExistence type="predicted"/>
<gene>
    <name evidence="1" type="ORF">UFOPK1493_04421</name>
</gene>
<dbReference type="EMBL" id="CAEZSR010000348">
    <property type="protein sequence ID" value="CAB4602501.1"/>
    <property type="molecule type" value="Genomic_DNA"/>
</dbReference>
<protein>
    <submittedName>
        <fullName evidence="1">Unannotated protein</fullName>
    </submittedName>
</protein>